<organism evidence="2">
    <name type="scientific">mine drainage metagenome</name>
    <dbReference type="NCBI Taxonomy" id="410659"/>
    <lineage>
        <taxon>unclassified sequences</taxon>
        <taxon>metagenomes</taxon>
        <taxon>ecological metagenomes</taxon>
    </lineage>
</organism>
<dbReference type="Pfam" id="PF19571">
    <property type="entry name" value="ACT_8"/>
    <property type="match status" value="1"/>
</dbReference>
<evidence type="ECO:0000259" key="1">
    <source>
        <dbReference type="Pfam" id="PF19571"/>
    </source>
</evidence>
<dbReference type="EMBL" id="MLJW01000043">
    <property type="protein sequence ID" value="OIR06489.1"/>
    <property type="molecule type" value="Genomic_DNA"/>
</dbReference>
<dbReference type="InterPro" id="IPR045865">
    <property type="entry name" value="ACT-like_dom_sf"/>
</dbReference>
<accession>A0A1J5SDD5</accession>
<dbReference type="PANTHER" id="PTHR40099">
    <property type="entry name" value="ACETOLACTATE SYNTHASE, SMALL SUBUNIT"/>
    <property type="match status" value="1"/>
</dbReference>
<feature type="domain" description="ACT" evidence="1">
    <location>
        <begin position="13"/>
        <end position="149"/>
    </location>
</feature>
<dbReference type="PANTHER" id="PTHR40099:SF1">
    <property type="entry name" value="ACETOLACTATE SYNTHASE, SMALL SUBUNIT"/>
    <property type="match status" value="1"/>
</dbReference>
<dbReference type="SUPFAM" id="SSF55021">
    <property type="entry name" value="ACT-like"/>
    <property type="match status" value="1"/>
</dbReference>
<dbReference type="Gene3D" id="3.30.2130.10">
    <property type="entry name" value="VC0802-like"/>
    <property type="match status" value="1"/>
</dbReference>
<evidence type="ECO:0000313" key="2">
    <source>
        <dbReference type="EMBL" id="OIR06489.1"/>
    </source>
</evidence>
<sequence length="151" mass="16655">MPSPSTSIAADPVRQFSVFTENRVGRLSDLIARLQANDVHVMAITVLDTIDSAIIRMVLDDPDKARELLVEGGFAFHETEILAVEITAEADLKGVLAALLEAEVNIHYVYSFIKRPEGKSALVINVEDTEIASQSLNHRGFKVLNQRDIAR</sequence>
<proteinExistence type="predicted"/>
<dbReference type="AlphaFoldDB" id="A0A1J5SDD5"/>
<dbReference type="InterPro" id="IPR045739">
    <property type="entry name" value="ACT_dom_pair"/>
</dbReference>
<comment type="caution">
    <text evidence="2">The sequence shown here is derived from an EMBL/GenBank/DDBJ whole genome shotgun (WGS) entry which is preliminary data.</text>
</comment>
<name>A0A1J5SDD5_9ZZZZ</name>
<protein>
    <recommendedName>
        <fullName evidence="1">ACT domain-containing protein</fullName>
    </recommendedName>
</protein>
<reference evidence="2" key="1">
    <citation type="submission" date="2016-10" db="EMBL/GenBank/DDBJ databases">
        <title>Sequence of Gallionella enrichment culture.</title>
        <authorList>
            <person name="Poehlein A."/>
            <person name="Muehling M."/>
            <person name="Daniel R."/>
        </authorList>
    </citation>
    <scope>NUCLEOTIDE SEQUENCE</scope>
</reference>
<gene>
    <name evidence="2" type="ORF">GALL_114060</name>
</gene>